<feature type="chain" id="PRO_5042255260" evidence="1">
    <location>
        <begin position="20"/>
        <end position="509"/>
    </location>
</feature>
<dbReference type="AlphaFoldDB" id="A0AAD6MTN0"/>
<comment type="caution">
    <text evidence="3">The sequence shown here is derived from an EMBL/GenBank/DDBJ whole genome shotgun (WGS) entry which is preliminary data.</text>
</comment>
<accession>A0AAD6MTN0</accession>
<feature type="signal peptide" evidence="1">
    <location>
        <begin position="1"/>
        <end position="19"/>
    </location>
</feature>
<dbReference type="InterPro" id="IPR023631">
    <property type="entry name" value="Amidase_dom"/>
</dbReference>
<dbReference type="EMBL" id="JAQJAN010000012">
    <property type="protein sequence ID" value="KAJ5716381.1"/>
    <property type="molecule type" value="Genomic_DNA"/>
</dbReference>
<dbReference type="InterPro" id="IPR036928">
    <property type="entry name" value="AS_sf"/>
</dbReference>
<evidence type="ECO:0000256" key="1">
    <source>
        <dbReference type="SAM" id="SignalP"/>
    </source>
</evidence>
<dbReference type="Proteomes" id="UP001215712">
    <property type="component" value="Unassembled WGS sequence"/>
</dbReference>
<reference evidence="3" key="2">
    <citation type="submission" date="2023-01" db="EMBL/GenBank/DDBJ databases">
        <authorList>
            <person name="Petersen C."/>
        </authorList>
    </citation>
    <scope>NUCLEOTIDE SEQUENCE</scope>
    <source>
        <strain evidence="3">IBT 17514</strain>
    </source>
</reference>
<reference evidence="3" key="1">
    <citation type="journal article" date="2023" name="IMA Fungus">
        <title>Comparative genomic study of the Penicillium genus elucidates a diverse pangenome and 15 lateral gene transfer events.</title>
        <authorList>
            <person name="Petersen C."/>
            <person name="Sorensen T."/>
            <person name="Nielsen M.R."/>
            <person name="Sondergaard T.E."/>
            <person name="Sorensen J.L."/>
            <person name="Fitzpatrick D.A."/>
            <person name="Frisvad J.C."/>
            <person name="Nielsen K.L."/>
        </authorList>
    </citation>
    <scope>NUCLEOTIDE SEQUENCE</scope>
    <source>
        <strain evidence="3">IBT 17514</strain>
    </source>
</reference>
<evidence type="ECO:0000313" key="4">
    <source>
        <dbReference type="Proteomes" id="UP001215712"/>
    </source>
</evidence>
<dbReference type="PANTHER" id="PTHR42678:SF34">
    <property type="entry name" value="OS04G0183300 PROTEIN"/>
    <property type="match status" value="1"/>
</dbReference>
<keyword evidence="4" id="KW-1185">Reference proteome</keyword>
<organism evidence="3 4">
    <name type="scientific">Penicillium malachiteum</name>
    <dbReference type="NCBI Taxonomy" id="1324776"/>
    <lineage>
        <taxon>Eukaryota</taxon>
        <taxon>Fungi</taxon>
        <taxon>Dikarya</taxon>
        <taxon>Ascomycota</taxon>
        <taxon>Pezizomycotina</taxon>
        <taxon>Eurotiomycetes</taxon>
        <taxon>Eurotiomycetidae</taxon>
        <taxon>Eurotiales</taxon>
        <taxon>Aspergillaceae</taxon>
        <taxon>Penicillium</taxon>
    </lineage>
</organism>
<feature type="domain" description="Amidase" evidence="2">
    <location>
        <begin position="65"/>
        <end position="450"/>
    </location>
</feature>
<dbReference type="Pfam" id="PF01425">
    <property type="entry name" value="Amidase"/>
    <property type="match status" value="1"/>
</dbReference>
<protein>
    <submittedName>
        <fullName evidence="3">Amidase</fullName>
    </submittedName>
</protein>
<evidence type="ECO:0000313" key="3">
    <source>
        <dbReference type="EMBL" id="KAJ5716381.1"/>
    </source>
</evidence>
<keyword evidence="1" id="KW-0732">Signal</keyword>
<dbReference type="SUPFAM" id="SSF75304">
    <property type="entry name" value="Amidase signature (AS) enzymes"/>
    <property type="match status" value="1"/>
</dbReference>
<gene>
    <name evidence="3" type="ORF">N7493_008292</name>
</gene>
<sequence>MSWLDPVMIFTAFWTLATSYRSWKRNISGDSEPKKARPTEVLTVDGLDLEEISRCLEKGIFTSEDLVDLYLSRISQVNDQARAVACINPDAKSIAIKRDQERQNGRVLGPLHGIPFLVKDTFVTLDQMETTGGSFALAGARYEVESTIITKLREAGAVLLGKTNLTVGGFCEDQDPQGSSSGSAIAVSLKLASFAIGGETCGSIIYPAQKSGVVGLKPTVGLTSRAGTIPLNPAQDSVGPLTQYVRDSAVILSIIAGEDELDSATDSIPFNKIPSYETLCQRDALKGIRVAVPRSIYCIEESDPELGAAFRETVSQFRDLGAVIIDDVDFENWKPGSGQREDLCGDILLREAFDEFFAKLVTNPHKIKNISDLIEFTKGTPAEEYEKFGANWFESARDAPGTSASEEFSLVNARLENLGEDIPRLLDEQNCHILLATSSTDLPLDLGRLPGIQIPLGFYSSEQRVIRNSKGMVTKAPNIPYGITLTGRRFSEEKLIACAIGEEYSSTLI</sequence>
<dbReference type="PANTHER" id="PTHR42678">
    <property type="entry name" value="AMIDASE"/>
    <property type="match status" value="1"/>
</dbReference>
<name>A0AAD6MTN0_9EURO</name>
<evidence type="ECO:0000259" key="2">
    <source>
        <dbReference type="Pfam" id="PF01425"/>
    </source>
</evidence>
<dbReference type="Gene3D" id="3.90.1300.10">
    <property type="entry name" value="Amidase signature (AS) domain"/>
    <property type="match status" value="1"/>
</dbReference>
<proteinExistence type="predicted"/>